<evidence type="ECO:0000313" key="4">
    <source>
        <dbReference type="Proteomes" id="UP000295636"/>
    </source>
</evidence>
<dbReference type="SMART" id="SM00646">
    <property type="entry name" value="Ami_3"/>
    <property type="match status" value="1"/>
</dbReference>
<dbReference type="CDD" id="cd02696">
    <property type="entry name" value="MurNAc-LAA"/>
    <property type="match status" value="1"/>
</dbReference>
<dbReference type="EMBL" id="SMRT01000013">
    <property type="protein sequence ID" value="TDF94527.1"/>
    <property type="molecule type" value="Genomic_DNA"/>
</dbReference>
<evidence type="ECO:0000259" key="2">
    <source>
        <dbReference type="SMART" id="SM00646"/>
    </source>
</evidence>
<reference evidence="3 4" key="1">
    <citation type="submission" date="2019-03" db="EMBL/GenBank/DDBJ databases">
        <title>This is whole genome sequence of Paenibacillus sp MS74 strain.</title>
        <authorList>
            <person name="Trinh H.N."/>
        </authorList>
    </citation>
    <scope>NUCLEOTIDE SEQUENCE [LARGE SCALE GENOMIC DNA]</scope>
    <source>
        <strain evidence="3 4">MS74</strain>
    </source>
</reference>
<keyword evidence="4" id="KW-1185">Reference proteome</keyword>
<dbReference type="SUPFAM" id="SSF53187">
    <property type="entry name" value="Zn-dependent exopeptidases"/>
    <property type="match status" value="1"/>
</dbReference>
<evidence type="ECO:0000313" key="3">
    <source>
        <dbReference type="EMBL" id="TDF94527.1"/>
    </source>
</evidence>
<organism evidence="3 4">
    <name type="scientific">Paenibacillus piri</name>
    <dbReference type="NCBI Taxonomy" id="2547395"/>
    <lineage>
        <taxon>Bacteria</taxon>
        <taxon>Bacillati</taxon>
        <taxon>Bacillota</taxon>
        <taxon>Bacilli</taxon>
        <taxon>Bacillales</taxon>
        <taxon>Paenibacillaceae</taxon>
        <taxon>Paenibacillus</taxon>
    </lineage>
</organism>
<keyword evidence="1" id="KW-0378">Hydrolase</keyword>
<feature type="domain" description="MurNAc-LAA" evidence="2">
    <location>
        <begin position="103"/>
        <end position="221"/>
    </location>
</feature>
<proteinExistence type="predicted"/>
<gene>
    <name evidence="3" type="ORF">E1757_23790</name>
</gene>
<dbReference type="InterPro" id="IPR002508">
    <property type="entry name" value="MurNAc-LAA_cat"/>
</dbReference>
<dbReference type="AlphaFoldDB" id="A0A4R5KJA5"/>
<dbReference type="Gene3D" id="3.40.630.40">
    <property type="entry name" value="Zn-dependent exopeptidases"/>
    <property type="match status" value="1"/>
</dbReference>
<dbReference type="Proteomes" id="UP000295636">
    <property type="component" value="Unassembled WGS sequence"/>
</dbReference>
<accession>A0A4R5KJA5</accession>
<dbReference type="PANTHER" id="PTHR30404">
    <property type="entry name" value="N-ACETYLMURAMOYL-L-ALANINE AMIDASE"/>
    <property type="match status" value="1"/>
</dbReference>
<dbReference type="PANTHER" id="PTHR30404:SF0">
    <property type="entry name" value="N-ACETYLMURAMOYL-L-ALANINE AMIDASE AMIC"/>
    <property type="match status" value="1"/>
</dbReference>
<dbReference type="GO" id="GO:0030288">
    <property type="term" value="C:outer membrane-bounded periplasmic space"/>
    <property type="evidence" value="ECO:0007669"/>
    <property type="project" value="TreeGrafter"/>
</dbReference>
<comment type="caution">
    <text evidence="3">The sequence shown here is derived from an EMBL/GenBank/DDBJ whole genome shotgun (WGS) entry which is preliminary data.</text>
</comment>
<dbReference type="GO" id="GO:0008745">
    <property type="term" value="F:N-acetylmuramoyl-L-alanine amidase activity"/>
    <property type="evidence" value="ECO:0007669"/>
    <property type="project" value="InterPro"/>
</dbReference>
<dbReference type="InterPro" id="IPR050695">
    <property type="entry name" value="N-acetylmuramoyl_amidase_3"/>
</dbReference>
<dbReference type="Pfam" id="PF01520">
    <property type="entry name" value="Amidase_3"/>
    <property type="match status" value="1"/>
</dbReference>
<dbReference type="GO" id="GO:0009253">
    <property type="term" value="P:peptidoglycan catabolic process"/>
    <property type="evidence" value="ECO:0007669"/>
    <property type="project" value="InterPro"/>
</dbReference>
<protein>
    <submittedName>
        <fullName evidence="3">N-acetylmuramoyl-L-alanine amidase</fullName>
    </submittedName>
</protein>
<dbReference type="OrthoDB" id="43070at2"/>
<name>A0A4R5KJA5_9BACL</name>
<sequence>MAVLLLGLFPAPAGAKTQDEQLVCLDPGHQLHGNNGLEPVAPDSKEMKAKVTSGTRGVVTKKPEYVLTLEASLLLKEKLEAFGYKTVMTRESHDVDMSNIERAQLCNEVQADLAVRIHADGDNSPKSQGISLLYPAWIKGAQAGFSESKAAAETILREAVLATGAVSRGAVPRSDLTGFNWSKVPSVLVEMGFMTNPDEDKRLSDPEYLNKLTDGIAAGINLALAAQTDEPELETTSQAYLPIPTPLYDYSNGKMTRTRTALSPQLVHVSATRGGWGKVTTWVGEQWLPLGHAVFPVKSVDVQIELPQDTPIYKSPYDTKPAARLSSQKIRVHEQWNDWYLIDSWLGKVWVADGQPL</sequence>
<evidence type="ECO:0000256" key="1">
    <source>
        <dbReference type="ARBA" id="ARBA00022801"/>
    </source>
</evidence>